<reference evidence="2 3" key="1">
    <citation type="submission" date="2023-03" db="EMBL/GenBank/DDBJ databases">
        <title>Isolation and description of six Streptomyces strains from soil environments, able to metabolize different microbial glucans.</title>
        <authorList>
            <person name="Widen T."/>
            <person name="Larsbrink J."/>
        </authorList>
    </citation>
    <scope>NUCLEOTIDE SEQUENCE [LARGE SCALE GENOMIC DNA]</scope>
    <source>
        <strain evidence="2 3">Alt3</strain>
    </source>
</reference>
<keyword evidence="3" id="KW-1185">Reference proteome</keyword>
<dbReference type="EMBL" id="CP120983">
    <property type="protein sequence ID" value="WLQ62070.1"/>
    <property type="molecule type" value="Genomic_DNA"/>
</dbReference>
<name>A0ABY9J3A3_9ACTN</name>
<dbReference type="Proteomes" id="UP001224433">
    <property type="component" value="Chromosome"/>
</dbReference>
<protein>
    <submittedName>
        <fullName evidence="2">Uncharacterized protein</fullName>
    </submittedName>
</protein>
<gene>
    <name evidence="2" type="ORF">P8A20_00005</name>
</gene>
<sequence>MNAVGPLEGIRLATVDGLKPYGRPENSSPPPRTGRTQLDAVPLATIQEGLSVGRTTARLRTAALGLIQGGYRP</sequence>
<evidence type="ECO:0000256" key="1">
    <source>
        <dbReference type="SAM" id="MobiDB-lite"/>
    </source>
</evidence>
<feature type="region of interest" description="Disordered" evidence="1">
    <location>
        <begin position="15"/>
        <end position="39"/>
    </location>
</feature>
<organism evidence="2 3">
    <name type="scientific">Streptomyces glycanivorans</name>
    <dbReference type="NCBI Taxonomy" id="3033808"/>
    <lineage>
        <taxon>Bacteria</taxon>
        <taxon>Bacillati</taxon>
        <taxon>Actinomycetota</taxon>
        <taxon>Actinomycetes</taxon>
        <taxon>Kitasatosporales</taxon>
        <taxon>Streptomycetaceae</taxon>
        <taxon>Streptomyces</taxon>
    </lineage>
</organism>
<proteinExistence type="predicted"/>
<evidence type="ECO:0000313" key="2">
    <source>
        <dbReference type="EMBL" id="WLQ62070.1"/>
    </source>
</evidence>
<evidence type="ECO:0000313" key="3">
    <source>
        <dbReference type="Proteomes" id="UP001224433"/>
    </source>
</evidence>
<accession>A0ABY9J3A3</accession>
<dbReference type="RefSeq" id="WP_306102583.1">
    <property type="nucleotide sequence ID" value="NZ_CP120983.1"/>
</dbReference>